<evidence type="ECO:0000313" key="2">
    <source>
        <dbReference type="Proteomes" id="UP000314294"/>
    </source>
</evidence>
<dbReference type="Proteomes" id="UP000314294">
    <property type="component" value="Unassembled WGS sequence"/>
</dbReference>
<accession>A0A4Z2I2A0</accession>
<organism evidence="1 2">
    <name type="scientific">Liparis tanakae</name>
    <name type="common">Tanaka's snailfish</name>
    <dbReference type="NCBI Taxonomy" id="230148"/>
    <lineage>
        <taxon>Eukaryota</taxon>
        <taxon>Metazoa</taxon>
        <taxon>Chordata</taxon>
        <taxon>Craniata</taxon>
        <taxon>Vertebrata</taxon>
        <taxon>Euteleostomi</taxon>
        <taxon>Actinopterygii</taxon>
        <taxon>Neopterygii</taxon>
        <taxon>Teleostei</taxon>
        <taxon>Neoteleostei</taxon>
        <taxon>Acanthomorphata</taxon>
        <taxon>Eupercaria</taxon>
        <taxon>Perciformes</taxon>
        <taxon>Cottioidei</taxon>
        <taxon>Cottales</taxon>
        <taxon>Liparidae</taxon>
        <taxon>Liparis</taxon>
    </lineage>
</organism>
<gene>
    <name evidence="1" type="ORF">EYF80_018120</name>
</gene>
<name>A0A4Z2I2A0_9TELE</name>
<sequence length="157" mass="17450">MDTFKLTGQQGPMARVHVNDIIRQEVNIDQSCCLAMRLRSVLTVSSVRSWRAGDGGRRHFFCFGFQGRRAVPFQSVCRARYLSSSHSASILASSSDSWFVVFDSSTAKGSFFMLAGLESNGTDAWQPLGERAPEGRAPLETYAQERGTQLCAMLRHH</sequence>
<keyword evidence="2" id="KW-1185">Reference proteome</keyword>
<dbReference type="AlphaFoldDB" id="A0A4Z2I2A0"/>
<proteinExistence type="predicted"/>
<comment type="caution">
    <text evidence="1">The sequence shown here is derived from an EMBL/GenBank/DDBJ whole genome shotgun (WGS) entry which is preliminary data.</text>
</comment>
<evidence type="ECO:0000313" key="1">
    <source>
        <dbReference type="EMBL" id="TNN71595.1"/>
    </source>
</evidence>
<reference evidence="1 2" key="1">
    <citation type="submission" date="2019-03" db="EMBL/GenBank/DDBJ databases">
        <title>First draft genome of Liparis tanakae, snailfish: a comprehensive survey of snailfish specific genes.</title>
        <authorList>
            <person name="Kim W."/>
            <person name="Song I."/>
            <person name="Jeong J.-H."/>
            <person name="Kim D."/>
            <person name="Kim S."/>
            <person name="Ryu S."/>
            <person name="Song J.Y."/>
            <person name="Lee S.K."/>
        </authorList>
    </citation>
    <scope>NUCLEOTIDE SEQUENCE [LARGE SCALE GENOMIC DNA]</scope>
    <source>
        <tissue evidence="1">Muscle</tissue>
    </source>
</reference>
<protein>
    <submittedName>
        <fullName evidence="1">Uncharacterized protein</fullName>
    </submittedName>
</protein>
<dbReference type="EMBL" id="SRLO01000147">
    <property type="protein sequence ID" value="TNN71595.1"/>
    <property type="molecule type" value="Genomic_DNA"/>
</dbReference>